<feature type="domain" description="UvrD-like helicase C-terminal" evidence="12">
    <location>
        <begin position="234"/>
        <end position="480"/>
    </location>
</feature>
<keyword evidence="2 10" id="KW-0378">Hydrolase</keyword>
<dbReference type="EMBL" id="JGVR01000030">
    <property type="protein sequence ID" value="KEZ16665.1"/>
    <property type="molecule type" value="Genomic_DNA"/>
</dbReference>
<dbReference type="CDD" id="cd17932">
    <property type="entry name" value="DEXQc_UvrD"/>
    <property type="match status" value="1"/>
</dbReference>
<evidence type="ECO:0000256" key="2">
    <source>
        <dbReference type="ARBA" id="ARBA00022801"/>
    </source>
</evidence>
<geneLocation type="plasmid" evidence="18">
    <name>pses189</name>
</geneLocation>
<evidence type="ECO:0000256" key="6">
    <source>
        <dbReference type="ARBA" id="ARBA00034617"/>
    </source>
</evidence>
<evidence type="ECO:0000256" key="5">
    <source>
        <dbReference type="ARBA" id="ARBA00023235"/>
    </source>
</evidence>
<dbReference type="PROSITE" id="PS51198">
    <property type="entry name" value="UVRD_HELICASE_ATP_BIND"/>
    <property type="match status" value="1"/>
</dbReference>
<evidence type="ECO:0000259" key="12">
    <source>
        <dbReference type="PROSITE" id="PS51217"/>
    </source>
</evidence>
<keyword evidence="1 10" id="KW-0547">Nucleotide-binding</keyword>
<dbReference type="eggNOG" id="COG0210">
    <property type="taxonomic scope" value="Bacteria"/>
</dbReference>
<evidence type="ECO:0000259" key="11">
    <source>
        <dbReference type="PROSITE" id="PS51198"/>
    </source>
</evidence>
<dbReference type="EMBL" id="CP020927">
    <property type="protein sequence ID" value="ATP22054.1"/>
    <property type="molecule type" value="Genomic_DNA"/>
</dbReference>
<dbReference type="PANTHER" id="PTHR11070:SF2">
    <property type="entry name" value="ATP-DEPENDENT DNA HELICASE SRS2"/>
    <property type="match status" value="1"/>
</dbReference>
<dbReference type="GO" id="GO:0016787">
    <property type="term" value="F:hydrolase activity"/>
    <property type="evidence" value="ECO:0007669"/>
    <property type="project" value="UniProtKB-UniRule"/>
</dbReference>
<keyword evidence="5" id="KW-0413">Isomerase</keyword>
<dbReference type="GO" id="GO:0005524">
    <property type="term" value="F:ATP binding"/>
    <property type="evidence" value="ECO:0007669"/>
    <property type="project" value="UniProtKB-UniRule"/>
</dbReference>
<evidence type="ECO:0000313" key="20">
    <source>
        <dbReference type="Proteomes" id="UP000515377"/>
    </source>
</evidence>
<dbReference type="Gene3D" id="3.40.50.300">
    <property type="entry name" value="P-loop containing nucleotide triphosphate hydrolases"/>
    <property type="match status" value="3"/>
</dbReference>
<evidence type="ECO:0000313" key="18">
    <source>
        <dbReference type="Proteomes" id="UP000037029"/>
    </source>
</evidence>
<feature type="binding site" evidence="10">
    <location>
        <begin position="34"/>
        <end position="41"/>
    </location>
    <ligand>
        <name>ATP</name>
        <dbReference type="ChEBI" id="CHEBI:30616"/>
    </ligand>
</feature>
<reference evidence="16 20" key="4">
    <citation type="submission" date="2020-07" db="EMBL/GenBank/DDBJ databases">
        <title>Whole genome sequence of Sphingobium yanoikuyae A3.</title>
        <authorList>
            <person name="Han S.-S."/>
        </authorList>
    </citation>
    <scope>NUCLEOTIDE SEQUENCE [LARGE SCALE GENOMIC DNA]</scope>
    <source>
        <strain evidence="16 20">A3</strain>
        <plasmid evidence="16 20">unnamed3</plasmid>
    </source>
</reference>
<dbReference type="Pfam" id="PF13361">
    <property type="entry name" value="UvrD_C"/>
    <property type="match status" value="2"/>
</dbReference>
<keyword evidence="13" id="KW-0614">Plasmid</keyword>
<evidence type="ECO:0000313" key="13">
    <source>
        <dbReference type="EMBL" id="ATP22054.1"/>
    </source>
</evidence>
<evidence type="ECO:0000256" key="4">
    <source>
        <dbReference type="ARBA" id="ARBA00022840"/>
    </source>
</evidence>
<geneLocation type="plasmid" evidence="19">
    <name>pf1</name>
</geneLocation>
<dbReference type="Proteomes" id="UP000028534">
    <property type="component" value="Unassembled WGS sequence"/>
</dbReference>
<evidence type="ECO:0000256" key="9">
    <source>
        <dbReference type="ARBA" id="ARBA00048988"/>
    </source>
</evidence>
<evidence type="ECO:0000256" key="7">
    <source>
        <dbReference type="ARBA" id="ARBA00034808"/>
    </source>
</evidence>
<evidence type="ECO:0000313" key="15">
    <source>
        <dbReference type="EMBL" id="KEZ16665.1"/>
    </source>
</evidence>
<evidence type="ECO:0000256" key="10">
    <source>
        <dbReference type="PROSITE-ProRule" id="PRU00560"/>
    </source>
</evidence>
<dbReference type="GO" id="GO:0043138">
    <property type="term" value="F:3'-5' DNA helicase activity"/>
    <property type="evidence" value="ECO:0007669"/>
    <property type="project" value="UniProtKB-EC"/>
</dbReference>
<dbReference type="RefSeq" id="WP_017502536.1">
    <property type="nucleotide sequence ID" value="NZ_CP020927.1"/>
</dbReference>
<dbReference type="PATRIC" id="fig|13690.10.peg.4205"/>
<dbReference type="Proteomes" id="UP000037029">
    <property type="component" value="Plasmid pses189"/>
</dbReference>
<dbReference type="Proteomes" id="UP000515377">
    <property type="component" value="Plasmid unnamed3"/>
</dbReference>
<dbReference type="InterPro" id="IPR027417">
    <property type="entry name" value="P-loop_NTPase"/>
</dbReference>
<evidence type="ECO:0000256" key="3">
    <source>
        <dbReference type="ARBA" id="ARBA00022806"/>
    </source>
</evidence>
<dbReference type="AlphaFoldDB" id="A0A084EFC3"/>
<organism evidence="15 17">
    <name type="scientific">Sphingobium yanoikuyae</name>
    <name type="common">Sphingomonas yanoikuyae</name>
    <dbReference type="NCBI Taxonomy" id="13690"/>
    <lineage>
        <taxon>Bacteria</taxon>
        <taxon>Pseudomonadati</taxon>
        <taxon>Pseudomonadota</taxon>
        <taxon>Alphaproteobacteria</taxon>
        <taxon>Sphingomonadales</taxon>
        <taxon>Sphingomonadaceae</taxon>
        <taxon>Sphingobium</taxon>
    </lineage>
</organism>
<dbReference type="GO" id="GO:0003677">
    <property type="term" value="F:DNA binding"/>
    <property type="evidence" value="ECO:0007669"/>
    <property type="project" value="InterPro"/>
</dbReference>
<dbReference type="SUPFAM" id="SSF52540">
    <property type="entry name" value="P-loop containing nucleoside triphosphate hydrolases"/>
    <property type="match status" value="1"/>
</dbReference>
<geneLocation type="plasmid" evidence="14">
    <name>pF1</name>
</geneLocation>
<reference evidence="14 19" key="3">
    <citation type="submission" date="2018-10" db="EMBL/GenBank/DDBJ databases">
        <title>Characterization and genome analysis of a novel bacterium Sphingobium yanoikuyae SJTF8 capable of degrading PAHs.</title>
        <authorList>
            <person name="Yin C."/>
            <person name="Xiong W."/>
            <person name="Liang R."/>
        </authorList>
    </citation>
    <scope>NUCLEOTIDE SEQUENCE [LARGE SCALE GENOMIC DNA]</scope>
    <source>
        <strain evidence="14 19">SJTF8</strain>
        <plasmid evidence="14">pF1</plasmid>
        <plasmid evidence="19">pf1</plasmid>
    </source>
</reference>
<comment type="catalytic activity">
    <reaction evidence="9">
        <text>ATP + H2O = ADP + phosphate + H(+)</text>
        <dbReference type="Rhea" id="RHEA:13065"/>
        <dbReference type="ChEBI" id="CHEBI:15377"/>
        <dbReference type="ChEBI" id="CHEBI:15378"/>
        <dbReference type="ChEBI" id="CHEBI:30616"/>
        <dbReference type="ChEBI" id="CHEBI:43474"/>
        <dbReference type="ChEBI" id="CHEBI:456216"/>
        <dbReference type="EC" id="5.6.2.4"/>
    </reaction>
</comment>
<dbReference type="PANTHER" id="PTHR11070">
    <property type="entry name" value="UVRD / RECB / PCRA DNA HELICASE FAMILY MEMBER"/>
    <property type="match status" value="1"/>
</dbReference>
<evidence type="ECO:0000313" key="14">
    <source>
        <dbReference type="EMBL" id="AYO75567.1"/>
    </source>
</evidence>
<dbReference type="EC" id="5.6.2.4" evidence="7"/>
<dbReference type="GO" id="GO:0000725">
    <property type="term" value="P:recombinational repair"/>
    <property type="evidence" value="ECO:0007669"/>
    <property type="project" value="TreeGrafter"/>
</dbReference>
<reference evidence="13 18" key="2">
    <citation type="submission" date="2017-04" db="EMBL/GenBank/DDBJ databases">
        <title>Characterization, genome and methylation analysis of a phthalic acid esters degrading strain Sphingobium yanoikuyae SHJ.</title>
        <authorList>
            <person name="Feng L."/>
        </authorList>
    </citation>
    <scope>NUCLEOTIDE SEQUENCE [LARGE SCALE GENOMIC DNA]</scope>
    <source>
        <strain evidence="13 18">SHJ</strain>
        <plasmid evidence="18">Plasmid pses189</plasmid>
        <plasmid evidence="13">pSES189</plasmid>
    </source>
</reference>
<keyword evidence="3 10" id="KW-0347">Helicase</keyword>
<accession>A0A084EFC3</accession>
<geneLocation type="plasmid" evidence="16 20">
    <name>unnamed3</name>
</geneLocation>
<evidence type="ECO:0000256" key="1">
    <source>
        <dbReference type="ARBA" id="ARBA00022741"/>
    </source>
</evidence>
<gene>
    <name evidence="13" type="ORF">BV87_26805</name>
    <name evidence="15" type="ORF">CP98_04094</name>
    <name evidence="14" type="ORF">EBF16_00755</name>
    <name evidence="16" type="ORF">H3V42_33750</name>
</gene>
<dbReference type="InterPro" id="IPR014016">
    <property type="entry name" value="UvrD-like_ATP-bd"/>
</dbReference>
<geneLocation type="plasmid" evidence="13">
    <name>pSES189</name>
</geneLocation>
<feature type="domain" description="UvrD-like helicase ATP-binding" evidence="11">
    <location>
        <begin position="13"/>
        <end position="233"/>
    </location>
</feature>
<dbReference type="EMBL" id="CP060127">
    <property type="protein sequence ID" value="QNG49784.1"/>
    <property type="molecule type" value="Genomic_DNA"/>
</dbReference>
<dbReference type="PROSITE" id="PS51217">
    <property type="entry name" value="UVRD_HELICASE_CTER"/>
    <property type="match status" value="1"/>
</dbReference>
<dbReference type="Pfam" id="PF00580">
    <property type="entry name" value="UvrD-helicase"/>
    <property type="match status" value="2"/>
</dbReference>
<evidence type="ECO:0000256" key="8">
    <source>
        <dbReference type="ARBA" id="ARBA00034923"/>
    </source>
</evidence>
<proteinExistence type="predicted"/>
<evidence type="ECO:0000313" key="16">
    <source>
        <dbReference type="EMBL" id="QNG49784.1"/>
    </source>
</evidence>
<keyword evidence="4 10" id="KW-0067">ATP-binding</keyword>
<evidence type="ECO:0000313" key="17">
    <source>
        <dbReference type="Proteomes" id="UP000028534"/>
    </source>
</evidence>
<comment type="catalytic activity">
    <reaction evidence="6">
        <text>Couples ATP hydrolysis with the unwinding of duplex DNA by translocating in the 3'-5' direction.</text>
        <dbReference type="EC" id="5.6.2.4"/>
    </reaction>
</comment>
<dbReference type="Proteomes" id="UP000280708">
    <property type="component" value="Plasmid pF1"/>
</dbReference>
<sequence length="549" mass="60520">MIPIARWAPSDGLVLEPNALDAAKETARNLALTAGPGAGKTEMLAQRADFLLRTATCRYPRRILAISFKIDAAQNLRARVRRRCGADLGARLDSYTFHAFAKRLIDQFRPVLKGANALDPDYSIGQRRVQRTSITFADMVPLAQTIIENSRIARNAVRQTYSHVFLDEFQDCTADQYALITACFGGSTCLLTAVGDTKQSIMGWAGALEGIFQTFADDFTAHPLNLYQNFRSAPTLRRMQNAMVRVMDPLAALDDADIVGNEGSIAILNFADDEEEAEGIAARVQQLADNDGVSLSEIAILVSKQQQLYCQKLIAAFDACGIAYREEDATQNLASEPAARLIVDFLLVTSSPRQPAAHRRLLDLVVFNQGVDEEREYQLRSKWNRLLGETRKAIATGKIDLSHKPDLEKLVDTLLAAVGSEAIVAMSSTYAQGDMLATCIVETVDRAHELLCGGVDPATALSSFSGDRAVRIMSIHKSKGLEFDTVFMLGVEEETFWGKQADERSAFFVGISRAKLRLFLTVCEERSRPAGAGRWTVARRPHEEFLSYV</sequence>
<reference evidence="15 17" key="1">
    <citation type="submission" date="2014-03" db="EMBL/GenBank/DDBJ databases">
        <title>Genome sequence of Sphingobium yanoikuyae B1.</title>
        <authorList>
            <person name="Gan H.M."/>
            <person name="Gan H.Y."/>
            <person name="Savka M.A."/>
        </authorList>
    </citation>
    <scope>NUCLEOTIDE SEQUENCE [LARGE SCALE GENOMIC DNA]</scope>
    <source>
        <strain evidence="15 17">B1</strain>
    </source>
</reference>
<dbReference type="InterPro" id="IPR014017">
    <property type="entry name" value="DNA_helicase_UvrD-like_C"/>
</dbReference>
<protein>
    <recommendedName>
        <fullName evidence="7">DNA 3'-5' helicase</fullName>
        <ecNumber evidence="7">5.6.2.4</ecNumber>
    </recommendedName>
    <alternativeName>
        <fullName evidence="8">DNA 3'-5' helicase II</fullName>
    </alternativeName>
</protein>
<evidence type="ECO:0000313" key="19">
    <source>
        <dbReference type="Proteomes" id="UP000280708"/>
    </source>
</evidence>
<dbReference type="EMBL" id="CP033227">
    <property type="protein sequence ID" value="AYO75567.1"/>
    <property type="molecule type" value="Genomic_DNA"/>
</dbReference>
<name>A0A084EFC3_SPHYA</name>
<dbReference type="InterPro" id="IPR000212">
    <property type="entry name" value="DNA_helicase_UvrD/REP"/>
</dbReference>